<dbReference type="GO" id="GO:0071555">
    <property type="term" value="P:cell wall organization"/>
    <property type="evidence" value="ECO:0007669"/>
    <property type="project" value="UniProtKB-KW"/>
</dbReference>
<evidence type="ECO:0000256" key="7">
    <source>
        <dbReference type="ARBA" id="ARBA00023136"/>
    </source>
</evidence>
<keyword evidence="1 10" id="KW-1003">Cell membrane</keyword>
<comment type="pathway">
    <text evidence="10">Cell wall biogenesis; peptidoglycan biosynthesis.</text>
</comment>
<dbReference type="GO" id="GO:0005975">
    <property type="term" value="P:carbohydrate metabolic process"/>
    <property type="evidence" value="ECO:0007669"/>
    <property type="project" value="InterPro"/>
</dbReference>
<keyword evidence="9 10" id="KW-0961">Cell wall biogenesis/degradation</keyword>
<dbReference type="InterPro" id="IPR004276">
    <property type="entry name" value="GlycoTrans_28_N"/>
</dbReference>
<dbReference type="EC" id="2.4.1.227" evidence="10"/>
<feature type="binding site" evidence="10">
    <location>
        <begin position="10"/>
        <end position="12"/>
    </location>
    <ligand>
        <name>UDP-N-acetyl-alpha-D-glucosamine</name>
        <dbReference type="ChEBI" id="CHEBI:57705"/>
    </ligand>
</feature>
<evidence type="ECO:0000256" key="10">
    <source>
        <dbReference type="HAMAP-Rule" id="MF_00033"/>
    </source>
</evidence>
<evidence type="ECO:0000256" key="5">
    <source>
        <dbReference type="ARBA" id="ARBA00022960"/>
    </source>
</evidence>
<dbReference type="CDD" id="cd03785">
    <property type="entry name" value="GT28_MurG"/>
    <property type="match status" value="1"/>
</dbReference>
<keyword evidence="7 10" id="KW-0472">Membrane</keyword>
<evidence type="ECO:0000256" key="4">
    <source>
        <dbReference type="ARBA" id="ARBA00022679"/>
    </source>
</evidence>
<dbReference type="GO" id="GO:0008360">
    <property type="term" value="P:regulation of cell shape"/>
    <property type="evidence" value="ECO:0007669"/>
    <property type="project" value="UniProtKB-KW"/>
</dbReference>
<evidence type="ECO:0000313" key="14">
    <source>
        <dbReference type="Proteomes" id="UP000199182"/>
    </source>
</evidence>
<feature type="domain" description="Glycosyltransferase family 28 N-terminal" evidence="11">
    <location>
        <begin position="3"/>
        <end position="146"/>
    </location>
</feature>
<evidence type="ECO:0000256" key="9">
    <source>
        <dbReference type="ARBA" id="ARBA00023316"/>
    </source>
</evidence>
<dbReference type="PANTHER" id="PTHR21015">
    <property type="entry name" value="UDP-N-ACETYLGLUCOSAMINE--N-ACETYLMURAMYL-(PENTAPEPTIDE) PYROPHOSPHORYL-UNDECAPRENOL N-ACETYLGLUCOSAMINE TRANSFERASE 1"/>
    <property type="match status" value="1"/>
</dbReference>
<organism evidence="13 14">
    <name type="scientific">Acetanaerobacterium elongatum</name>
    <dbReference type="NCBI Taxonomy" id="258515"/>
    <lineage>
        <taxon>Bacteria</taxon>
        <taxon>Bacillati</taxon>
        <taxon>Bacillota</taxon>
        <taxon>Clostridia</taxon>
        <taxon>Eubacteriales</taxon>
        <taxon>Oscillospiraceae</taxon>
        <taxon>Acetanaerobacterium</taxon>
    </lineage>
</organism>
<keyword evidence="6 10" id="KW-0573">Peptidoglycan synthesis</keyword>
<dbReference type="Pfam" id="PF03033">
    <property type="entry name" value="Glyco_transf_28"/>
    <property type="match status" value="1"/>
</dbReference>
<dbReference type="GO" id="GO:0005886">
    <property type="term" value="C:plasma membrane"/>
    <property type="evidence" value="ECO:0007669"/>
    <property type="project" value="UniProtKB-SubCell"/>
</dbReference>
<dbReference type="GO" id="GO:0051301">
    <property type="term" value="P:cell division"/>
    <property type="evidence" value="ECO:0007669"/>
    <property type="project" value="UniProtKB-KW"/>
</dbReference>
<comment type="caution">
    <text evidence="10">Lacks conserved residue(s) required for the propagation of feature annotation.</text>
</comment>
<feature type="binding site" evidence="10">
    <location>
        <position position="199"/>
    </location>
    <ligand>
        <name>UDP-N-acetyl-alpha-D-glucosamine</name>
        <dbReference type="ChEBI" id="CHEBI:57705"/>
    </ligand>
</feature>
<dbReference type="InterPro" id="IPR007235">
    <property type="entry name" value="Glyco_trans_28_C"/>
</dbReference>
<reference evidence="13 14" key="1">
    <citation type="submission" date="2016-10" db="EMBL/GenBank/DDBJ databases">
        <authorList>
            <person name="de Groot N.N."/>
        </authorList>
    </citation>
    <scope>NUCLEOTIDE SEQUENCE [LARGE SCALE GENOMIC DNA]</scope>
    <source>
        <strain evidence="13 14">CGMCC 1.5012</strain>
    </source>
</reference>
<comment type="subcellular location">
    <subcellularLocation>
        <location evidence="10">Cell membrane</location>
        <topology evidence="10">Peripheral membrane protein</topology>
        <orientation evidence="10">Cytoplasmic side</orientation>
    </subcellularLocation>
</comment>
<feature type="binding site" evidence="10">
    <location>
        <position position="128"/>
    </location>
    <ligand>
        <name>UDP-N-acetyl-alpha-D-glucosamine</name>
        <dbReference type="ChEBI" id="CHEBI:57705"/>
    </ligand>
</feature>
<comment type="similarity">
    <text evidence="10">Belongs to the glycosyltransferase 28 family. MurG subfamily.</text>
</comment>
<dbReference type="GO" id="GO:0051991">
    <property type="term" value="F:UDP-N-acetyl-D-glucosamine:N-acetylmuramoyl-L-alanyl-D-glutamyl-meso-2,6-diaminopimelyl-D-alanyl-D-alanine-diphosphoundecaprenol 4-beta-N-acetylglucosaminlytransferase activity"/>
    <property type="evidence" value="ECO:0007669"/>
    <property type="project" value="RHEA"/>
</dbReference>
<comment type="catalytic activity">
    <reaction evidence="10">
        <text>di-trans,octa-cis-undecaprenyl diphospho-N-acetyl-alpha-D-muramoyl-L-alanyl-D-glutamyl-meso-2,6-diaminopimeloyl-D-alanyl-D-alanine + UDP-N-acetyl-alpha-D-glucosamine = di-trans,octa-cis-undecaprenyl diphospho-[N-acetyl-alpha-D-glucosaminyl-(1-&gt;4)]-N-acetyl-alpha-D-muramoyl-L-alanyl-D-glutamyl-meso-2,6-diaminopimeloyl-D-alanyl-D-alanine + UDP + H(+)</text>
        <dbReference type="Rhea" id="RHEA:31227"/>
        <dbReference type="ChEBI" id="CHEBI:15378"/>
        <dbReference type="ChEBI" id="CHEBI:57705"/>
        <dbReference type="ChEBI" id="CHEBI:58223"/>
        <dbReference type="ChEBI" id="CHEBI:61387"/>
        <dbReference type="ChEBI" id="CHEBI:61388"/>
        <dbReference type="EC" id="2.4.1.227"/>
    </reaction>
</comment>
<dbReference type="STRING" id="258515.SAMN05192585_10413"/>
<keyword evidence="8 10" id="KW-0131">Cell cycle</keyword>
<evidence type="ECO:0000256" key="2">
    <source>
        <dbReference type="ARBA" id="ARBA00022618"/>
    </source>
</evidence>
<dbReference type="GO" id="GO:0009252">
    <property type="term" value="P:peptidoglycan biosynthetic process"/>
    <property type="evidence" value="ECO:0007669"/>
    <property type="project" value="UniProtKB-UniRule"/>
</dbReference>
<dbReference type="Gene3D" id="3.40.50.2000">
    <property type="entry name" value="Glycogen Phosphorylase B"/>
    <property type="match status" value="2"/>
</dbReference>
<evidence type="ECO:0000256" key="8">
    <source>
        <dbReference type="ARBA" id="ARBA00023306"/>
    </source>
</evidence>
<dbReference type="EMBL" id="FNID01000004">
    <property type="protein sequence ID" value="SDM71794.1"/>
    <property type="molecule type" value="Genomic_DNA"/>
</dbReference>
<evidence type="ECO:0000313" key="13">
    <source>
        <dbReference type="EMBL" id="SDM71794.1"/>
    </source>
</evidence>
<evidence type="ECO:0000259" key="11">
    <source>
        <dbReference type="Pfam" id="PF03033"/>
    </source>
</evidence>
<evidence type="ECO:0000256" key="3">
    <source>
        <dbReference type="ARBA" id="ARBA00022676"/>
    </source>
</evidence>
<proteinExistence type="inferred from homology"/>
<dbReference type="Proteomes" id="UP000199182">
    <property type="component" value="Unassembled WGS sequence"/>
</dbReference>
<keyword evidence="2 10" id="KW-0132">Cell division</keyword>
<accession>A0A1G9VHY5</accession>
<feature type="domain" description="Glycosyl transferase family 28 C-terminal" evidence="12">
    <location>
        <begin position="193"/>
        <end position="344"/>
    </location>
</feature>
<keyword evidence="3 10" id="KW-0328">Glycosyltransferase</keyword>
<comment type="function">
    <text evidence="10">Cell wall formation. Catalyzes the transfer of a GlcNAc subunit on undecaprenyl-pyrophosphoryl-MurNAc-pentapeptide (lipid intermediate I) to form undecaprenyl-pyrophosphoryl-MurNAc-(pentapeptide)GlcNAc (lipid intermediate II).</text>
</comment>
<protein>
    <recommendedName>
        <fullName evidence="10">UDP-N-acetylglucosamine--N-acetylmuramyl-(pentapeptide) pyrophosphoryl-undecaprenol N-acetylglucosamine transferase</fullName>
        <ecNumber evidence="10">2.4.1.227</ecNumber>
    </recommendedName>
    <alternativeName>
        <fullName evidence="10">Undecaprenyl-PP-MurNAc-pentapeptide-UDPGlcNAc GlcNAc transferase</fullName>
    </alternativeName>
</protein>
<dbReference type="HAMAP" id="MF_00033">
    <property type="entry name" value="MurG"/>
    <property type="match status" value="1"/>
</dbReference>
<dbReference type="PANTHER" id="PTHR21015:SF22">
    <property type="entry name" value="GLYCOSYLTRANSFERASE"/>
    <property type="match status" value="1"/>
</dbReference>
<feature type="binding site" evidence="10">
    <location>
        <position position="170"/>
    </location>
    <ligand>
        <name>UDP-N-acetyl-alpha-D-glucosamine</name>
        <dbReference type="ChEBI" id="CHEBI:57705"/>
    </ligand>
</feature>
<keyword evidence="14" id="KW-1185">Reference proteome</keyword>
<dbReference type="AlphaFoldDB" id="A0A1G9VHY5"/>
<sequence length="371" mass="40640">MRIIFTGGGTAGHINPALAIASYVRARHPEAEILYIGSKDGMEARLVPAAGFRFEGIHSRGIIRRSGLSAIKKNVDAVIQLYQGRREAARLINEFKPDLVLGTGGYVSAPVIMQAASMGVHTLTHEQNAFPGITTKLVSRHVDTVLLAVEEAKKFLSPRCNFVVTGNPVREEIIFYNKAVARKELSLDDRLCILSFGGSLGARAINEAVADLMAWHSKDKQVYHIHGTGKKGYEPFLTLLQDRGVTLAENPQIIVREYIDDMPRCNAAADLVISRAGAITLSEIQASCKASILIPSPNVTENHQYHNAMVLGRRNAAVVIEEKDLTGNKLIQTVSELIETPETIRCIAKRAGELAIIDANERIYSEIKKLL</sequence>
<dbReference type="GO" id="GO:0050511">
    <property type="term" value="F:undecaprenyldiphospho-muramoylpentapeptide beta-N-acetylglucosaminyltransferase activity"/>
    <property type="evidence" value="ECO:0007669"/>
    <property type="project" value="UniProtKB-UniRule"/>
</dbReference>
<dbReference type="RefSeq" id="WP_092637920.1">
    <property type="nucleotide sequence ID" value="NZ_FNID01000004.1"/>
</dbReference>
<name>A0A1G9VHY5_9FIRM</name>
<feature type="binding site" evidence="10">
    <location>
        <position position="304"/>
    </location>
    <ligand>
        <name>UDP-N-acetyl-alpha-D-glucosamine</name>
        <dbReference type="ChEBI" id="CHEBI:57705"/>
    </ligand>
</feature>
<dbReference type="InterPro" id="IPR006009">
    <property type="entry name" value="GlcNAc_MurG"/>
</dbReference>
<dbReference type="UniPathway" id="UPA00219"/>
<keyword evidence="4 10" id="KW-0808">Transferase</keyword>
<feature type="binding site" evidence="10">
    <location>
        <position position="259"/>
    </location>
    <ligand>
        <name>UDP-N-acetyl-alpha-D-glucosamine</name>
        <dbReference type="ChEBI" id="CHEBI:57705"/>
    </ligand>
</feature>
<dbReference type="OrthoDB" id="9808936at2"/>
<keyword evidence="5 10" id="KW-0133">Cell shape</keyword>
<dbReference type="SUPFAM" id="SSF53756">
    <property type="entry name" value="UDP-Glycosyltransferase/glycogen phosphorylase"/>
    <property type="match status" value="1"/>
</dbReference>
<evidence type="ECO:0000256" key="6">
    <source>
        <dbReference type="ARBA" id="ARBA00022984"/>
    </source>
</evidence>
<evidence type="ECO:0000256" key="1">
    <source>
        <dbReference type="ARBA" id="ARBA00022475"/>
    </source>
</evidence>
<dbReference type="NCBIfam" id="TIGR01133">
    <property type="entry name" value="murG"/>
    <property type="match status" value="1"/>
</dbReference>
<evidence type="ECO:0000259" key="12">
    <source>
        <dbReference type="Pfam" id="PF04101"/>
    </source>
</evidence>
<gene>
    <name evidence="10" type="primary">murG</name>
    <name evidence="13" type="ORF">SAMN05192585_10413</name>
</gene>
<dbReference type="Pfam" id="PF04101">
    <property type="entry name" value="Glyco_tran_28_C"/>
    <property type="match status" value="1"/>
</dbReference>